<evidence type="ECO:0000313" key="4">
    <source>
        <dbReference type="Proteomes" id="UP001241092"/>
    </source>
</evidence>
<dbReference type="AlphaFoldDB" id="A0AAI8U0Q5"/>
<dbReference type="InterPro" id="IPR052061">
    <property type="entry name" value="PTE-AB_protein"/>
</dbReference>
<dbReference type="CDD" id="cd03443">
    <property type="entry name" value="PaaI_thioesterase"/>
    <property type="match status" value="1"/>
</dbReference>
<dbReference type="Gene3D" id="3.10.129.10">
    <property type="entry name" value="Hotdog Thioesterase"/>
    <property type="match status" value="1"/>
</dbReference>
<organism evidence="3 4">
    <name type="scientific">Mycolicibacterium mageritense</name>
    <name type="common">Mycobacterium mageritense</name>
    <dbReference type="NCBI Taxonomy" id="53462"/>
    <lineage>
        <taxon>Bacteria</taxon>
        <taxon>Bacillati</taxon>
        <taxon>Actinomycetota</taxon>
        <taxon>Actinomycetes</taxon>
        <taxon>Mycobacteriales</taxon>
        <taxon>Mycobacteriaceae</taxon>
        <taxon>Mycolicibacterium</taxon>
    </lineage>
</organism>
<accession>A0AAI8U0Q5</accession>
<evidence type="ECO:0000259" key="2">
    <source>
        <dbReference type="Pfam" id="PF03061"/>
    </source>
</evidence>
<dbReference type="GO" id="GO:0016289">
    <property type="term" value="F:acyl-CoA hydrolase activity"/>
    <property type="evidence" value="ECO:0007669"/>
    <property type="project" value="UniProtKB-ARBA"/>
</dbReference>
<dbReference type="SUPFAM" id="SSF54637">
    <property type="entry name" value="Thioesterase/thiol ester dehydrase-isomerase"/>
    <property type="match status" value="1"/>
</dbReference>
<sequence length="144" mass="15685">MTTTDPLPVAAARHATALAEPKFGQYFLIHFLGLSIDYRDDEQACTVSLPFASHLCNAGGGVHGGVLSTVLDISMGHTCNRYLSAGSTIEMQMRFLRPVRSDVTCTGRIVHGGRRIVQLESRMHDGSGRLVATANGSWFRHENN</sequence>
<reference evidence="3" key="1">
    <citation type="submission" date="2023-03" db="EMBL/GenBank/DDBJ databases">
        <title>Draft genome sequence of a Mycolicibacterium mageritense strain H4_3_1 isolated from a hybrid biological-inorganic system reactor.</title>
        <authorList>
            <person name="Feng X."/>
            <person name="Kazama D."/>
            <person name="Sato K."/>
            <person name="Kobayashi H."/>
        </authorList>
    </citation>
    <scope>NUCLEOTIDE SEQUENCE</scope>
    <source>
        <strain evidence="3">H4_3_1</strain>
    </source>
</reference>
<evidence type="ECO:0000313" key="3">
    <source>
        <dbReference type="EMBL" id="BDY32386.1"/>
    </source>
</evidence>
<dbReference type="InterPro" id="IPR006683">
    <property type="entry name" value="Thioestr_dom"/>
</dbReference>
<dbReference type="Proteomes" id="UP001241092">
    <property type="component" value="Chromosome"/>
</dbReference>
<dbReference type="EMBL" id="AP027452">
    <property type="protein sequence ID" value="BDY32386.1"/>
    <property type="molecule type" value="Genomic_DNA"/>
</dbReference>
<keyword evidence="1" id="KW-0378">Hydrolase</keyword>
<dbReference type="PANTHER" id="PTHR47260">
    <property type="entry name" value="UPF0644 PROTEIN PB2B4.06"/>
    <property type="match status" value="1"/>
</dbReference>
<protein>
    <recommendedName>
        <fullName evidence="2">Thioesterase domain-containing protein</fullName>
    </recommendedName>
</protein>
<dbReference type="PANTHER" id="PTHR47260:SF3">
    <property type="entry name" value="THIOESTERASE FAMILY PROTEIN (AFU_ORTHOLOGUE AFUA_7G03960)"/>
    <property type="match status" value="1"/>
</dbReference>
<feature type="domain" description="Thioesterase" evidence="2">
    <location>
        <begin position="60"/>
        <end position="132"/>
    </location>
</feature>
<dbReference type="Pfam" id="PF03061">
    <property type="entry name" value="4HBT"/>
    <property type="match status" value="1"/>
</dbReference>
<evidence type="ECO:0000256" key="1">
    <source>
        <dbReference type="ARBA" id="ARBA00022801"/>
    </source>
</evidence>
<gene>
    <name evidence="3" type="ORF">hbim_06353</name>
</gene>
<dbReference type="NCBIfam" id="TIGR00369">
    <property type="entry name" value="unchar_dom_1"/>
    <property type="match status" value="1"/>
</dbReference>
<proteinExistence type="predicted"/>
<dbReference type="InterPro" id="IPR003736">
    <property type="entry name" value="PAAI_dom"/>
</dbReference>
<name>A0AAI8U0Q5_MYCME</name>
<dbReference type="InterPro" id="IPR029069">
    <property type="entry name" value="HotDog_dom_sf"/>
</dbReference>